<keyword evidence="2" id="KW-1185">Reference proteome</keyword>
<gene>
    <name evidence="1" type="ORF">NLG97_g8528</name>
</gene>
<comment type="caution">
    <text evidence="1">The sequence shown here is derived from an EMBL/GenBank/DDBJ whole genome shotgun (WGS) entry which is preliminary data.</text>
</comment>
<dbReference type="EMBL" id="JANAKD010001523">
    <property type="protein sequence ID" value="KAJ3478623.1"/>
    <property type="molecule type" value="Genomic_DNA"/>
</dbReference>
<sequence>MHYSIVFTTTLAAGATAHGVIRNVVGANGVSMPGLGVADGTPRNCAANACGAQADTCIIRDNEIAEGKSPLGWTQGHGEVNPENVLNAFMGRGNDAPTNEGTSGAAGYEDDLSGLFGTRHQRREEHLKEMRSIFSPFLNLPIIGGIGLGGKINNYEKETIVGDMAGQGASKGLPTSDDQGIINLIYRQINQDGAGPLTAAVDGTSGGKDNAAFRGASMPLNMPGVGISGLSLATNTDYPIKVRMPRGMTCDAEVAGVQNVCIVRVRNQAFAGPFGGAAMFTQSEGARKRAIAYRLKKRYALDREVEEYEGMPDVKYDDEE</sequence>
<dbReference type="Proteomes" id="UP001148737">
    <property type="component" value="Unassembled WGS sequence"/>
</dbReference>
<organism evidence="1 2">
    <name type="scientific">Lecanicillium saksenae</name>
    <dbReference type="NCBI Taxonomy" id="468837"/>
    <lineage>
        <taxon>Eukaryota</taxon>
        <taxon>Fungi</taxon>
        <taxon>Dikarya</taxon>
        <taxon>Ascomycota</taxon>
        <taxon>Pezizomycotina</taxon>
        <taxon>Sordariomycetes</taxon>
        <taxon>Hypocreomycetidae</taxon>
        <taxon>Hypocreales</taxon>
        <taxon>Cordycipitaceae</taxon>
        <taxon>Lecanicillium</taxon>
    </lineage>
</organism>
<reference evidence="1" key="1">
    <citation type="submission" date="2022-07" db="EMBL/GenBank/DDBJ databases">
        <title>Genome Sequence of Lecanicillium saksenae.</title>
        <authorList>
            <person name="Buettner E."/>
        </authorList>
    </citation>
    <scope>NUCLEOTIDE SEQUENCE</scope>
    <source>
        <strain evidence="1">VT-O1</strain>
    </source>
</reference>
<evidence type="ECO:0000313" key="2">
    <source>
        <dbReference type="Proteomes" id="UP001148737"/>
    </source>
</evidence>
<proteinExistence type="predicted"/>
<protein>
    <submittedName>
        <fullName evidence="1">Uncharacterized protein</fullName>
    </submittedName>
</protein>
<accession>A0ACC1QIS9</accession>
<evidence type="ECO:0000313" key="1">
    <source>
        <dbReference type="EMBL" id="KAJ3478623.1"/>
    </source>
</evidence>
<name>A0ACC1QIS9_9HYPO</name>